<organism evidence="1 2">
    <name type="scientific">Aspergillus fumigatus</name>
    <name type="common">Neosartorya fumigata</name>
    <dbReference type="NCBI Taxonomy" id="746128"/>
    <lineage>
        <taxon>Eukaryota</taxon>
        <taxon>Fungi</taxon>
        <taxon>Dikarya</taxon>
        <taxon>Ascomycota</taxon>
        <taxon>Pezizomycotina</taxon>
        <taxon>Eurotiomycetes</taxon>
        <taxon>Eurotiomycetidae</taxon>
        <taxon>Eurotiales</taxon>
        <taxon>Aspergillaceae</taxon>
        <taxon>Aspergillus</taxon>
        <taxon>Aspergillus subgen. Fumigati</taxon>
    </lineage>
</organism>
<dbReference type="AlphaFoldDB" id="A0A229Y4N0"/>
<dbReference type="EMBL" id="JAIBSC010000126">
    <property type="protein sequence ID" value="KAH1896222.1"/>
    <property type="molecule type" value="Genomic_DNA"/>
</dbReference>
<gene>
    <name evidence="1" type="ORF">KXV57_001451</name>
</gene>
<evidence type="ECO:0000313" key="2">
    <source>
        <dbReference type="Proteomes" id="UP000813423"/>
    </source>
</evidence>
<proteinExistence type="predicted"/>
<protein>
    <submittedName>
        <fullName evidence="1">Uncharacterized protein</fullName>
    </submittedName>
</protein>
<dbReference type="Proteomes" id="UP000813423">
    <property type="component" value="Unassembled WGS sequence"/>
</dbReference>
<sequence length="149" mass="16344">MSSFTQPTPIVACGRSTATGKLVSQHLLPEYEVIHFIQSVEAAEAELPHLLAGRDPQSRYSNELGTHDYSRPPRAVIFGRGYEPQQVEELKEKFAGVAKEPVAWVRGNPADVPAGGPGPDYAQKVAADMKQVLKKWRDAGAKDEETLVY</sequence>
<reference evidence="1" key="1">
    <citation type="submission" date="2021-08" db="EMBL/GenBank/DDBJ databases">
        <title>Global Aspergillus fumigatus from environmental and clinical sources.</title>
        <authorList>
            <person name="Barber A."/>
            <person name="Sae-Ong T."/>
        </authorList>
    </citation>
    <scope>NUCLEOTIDE SEQUENCE</scope>
    <source>
        <strain evidence="1">NRZ-2016-071</strain>
    </source>
</reference>
<evidence type="ECO:0000313" key="1">
    <source>
        <dbReference type="EMBL" id="KAH1896222.1"/>
    </source>
</evidence>
<comment type="caution">
    <text evidence="1">The sequence shown here is derived from an EMBL/GenBank/DDBJ whole genome shotgun (WGS) entry which is preliminary data.</text>
</comment>
<accession>A0A229Y4N0</accession>
<name>A0A229Y4N0_ASPFM</name>